<dbReference type="EMBL" id="FNNO01000026">
    <property type="protein sequence ID" value="SDX68887.1"/>
    <property type="molecule type" value="Genomic_DNA"/>
</dbReference>
<name>A0A8X8LFK0_9BACT</name>
<dbReference type="RefSeq" id="WP_092727054.1">
    <property type="nucleotide sequence ID" value="NZ_FNNO01000026.1"/>
</dbReference>
<proteinExistence type="predicted"/>
<gene>
    <name evidence="1" type="ORF">SAMN05444410_12614</name>
</gene>
<sequence>MTQVALHINSKFETLSFLTMFTNVEVSGERDQQVKLNLEEITKDERMNKFLYYGVRASRENDFQKDNQKKKDDFLVHFKSEYLPYADLFAKEFNVTVNEFIELIDWILETVTAQAKQSEKDYVYLKDDIVDVQAYKTIMLFSFSMFVKKKGIFEKFGNKFDKVLSRLTFQTGQFDEEQLRFNLIARQPLIDKGDFLIVSPEILLDSLFVNSHYSLLEASDVKEEYKKRYSKIFVDKIAAIAATQGYQEFSREFELYEGKNQIGDIDLVVKNDKNEFLLIEAKNHAVPMDVYFHDQEATEKRLVQLTNEWEKKVHKRQKHLEAKHSDYGITSTFKYIIVSKTPEILSHFSDYLILSLNEFKHWIDTNNIAMTFEDIFNSVYKLDEIPFTEEQLISMQKELSTGWNFQKD</sequence>
<accession>A0A8X8LFK0</accession>
<reference evidence="1 2" key="1">
    <citation type="submission" date="2016-10" db="EMBL/GenBank/DDBJ databases">
        <authorList>
            <person name="Varghese N."/>
            <person name="Submissions S."/>
        </authorList>
    </citation>
    <scope>NUCLEOTIDE SEQUENCE [LARGE SCALE GENOMIC DNA]</scope>
    <source>
        <strain evidence="1 2">DSM 25353</strain>
    </source>
</reference>
<evidence type="ECO:0000313" key="2">
    <source>
        <dbReference type="Proteomes" id="UP000198711"/>
    </source>
</evidence>
<protein>
    <submittedName>
        <fullName evidence="1">Uncharacterized protein</fullName>
    </submittedName>
</protein>
<dbReference type="Proteomes" id="UP000198711">
    <property type="component" value="Unassembled WGS sequence"/>
</dbReference>
<dbReference type="AlphaFoldDB" id="A0A8X8LFK0"/>
<organism evidence="1 2">
    <name type="scientific">Hydrobacter penzbergensis</name>
    <dbReference type="NCBI Taxonomy" id="1235997"/>
    <lineage>
        <taxon>Bacteria</taxon>
        <taxon>Pseudomonadati</taxon>
        <taxon>Bacteroidota</taxon>
        <taxon>Chitinophagia</taxon>
        <taxon>Chitinophagales</taxon>
        <taxon>Chitinophagaceae</taxon>
        <taxon>Hydrobacter</taxon>
    </lineage>
</organism>
<keyword evidence="2" id="KW-1185">Reference proteome</keyword>
<comment type="caution">
    <text evidence="1">The sequence shown here is derived from an EMBL/GenBank/DDBJ whole genome shotgun (WGS) entry which is preliminary data.</text>
</comment>
<evidence type="ECO:0000313" key="1">
    <source>
        <dbReference type="EMBL" id="SDX68887.1"/>
    </source>
</evidence>